<sequence length="149" mass="17169">MQQVGDENLLKLARELGIPVVIVFTKYDFLIKEQRKDAKKLSKADIERKADDCFNDRIKGLKASTHASIVRVSTDKDYPRCLETLQKLTSTTSDCLGATDVSWIVAQQVNVDQKVETSIRFGERFKSKYFQTWIAKLYSCSSKYERTCW</sequence>
<name>A0A067U1D0_GALM3</name>
<reference evidence="2" key="1">
    <citation type="journal article" date="2014" name="Proc. Natl. Acad. Sci. U.S.A.">
        <title>Extensive sampling of basidiomycete genomes demonstrates inadequacy of the white-rot/brown-rot paradigm for wood decay fungi.</title>
        <authorList>
            <person name="Riley R."/>
            <person name="Salamov A.A."/>
            <person name="Brown D.W."/>
            <person name="Nagy L.G."/>
            <person name="Floudas D."/>
            <person name="Held B.W."/>
            <person name="Levasseur A."/>
            <person name="Lombard V."/>
            <person name="Morin E."/>
            <person name="Otillar R."/>
            <person name="Lindquist E.A."/>
            <person name="Sun H."/>
            <person name="LaButti K.M."/>
            <person name="Schmutz J."/>
            <person name="Jabbour D."/>
            <person name="Luo H."/>
            <person name="Baker S.E."/>
            <person name="Pisabarro A.G."/>
            <person name="Walton J.D."/>
            <person name="Blanchette R.A."/>
            <person name="Henrissat B."/>
            <person name="Martin F."/>
            <person name="Cullen D."/>
            <person name="Hibbett D.S."/>
            <person name="Grigoriev I.V."/>
        </authorList>
    </citation>
    <scope>NUCLEOTIDE SEQUENCE [LARGE SCALE GENOMIC DNA]</scope>
    <source>
        <strain evidence="2">CBS 339.88</strain>
    </source>
</reference>
<evidence type="ECO:0000313" key="2">
    <source>
        <dbReference type="Proteomes" id="UP000027222"/>
    </source>
</evidence>
<accession>A0A067U1D0</accession>
<dbReference type="STRING" id="685588.A0A067U1D0"/>
<dbReference type="EMBL" id="KL142367">
    <property type="protein sequence ID" value="KDR86084.1"/>
    <property type="molecule type" value="Genomic_DNA"/>
</dbReference>
<dbReference type="OrthoDB" id="391988at2759"/>
<organism evidence="1 2">
    <name type="scientific">Galerina marginata (strain CBS 339.88)</name>
    <dbReference type="NCBI Taxonomy" id="685588"/>
    <lineage>
        <taxon>Eukaryota</taxon>
        <taxon>Fungi</taxon>
        <taxon>Dikarya</taxon>
        <taxon>Basidiomycota</taxon>
        <taxon>Agaricomycotina</taxon>
        <taxon>Agaricomycetes</taxon>
        <taxon>Agaricomycetidae</taxon>
        <taxon>Agaricales</taxon>
        <taxon>Agaricineae</taxon>
        <taxon>Strophariaceae</taxon>
        <taxon>Galerina</taxon>
    </lineage>
</organism>
<gene>
    <name evidence="1" type="ORF">GALMADRAFT_401887</name>
</gene>
<evidence type="ECO:0000313" key="1">
    <source>
        <dbReference type="EMBL" id="KDR86084.1"/>
    </source>
</evidence>
<dbReference type="HOGENOM" id="CLU_1749773_0_0_1"/>
<dbReference type="AlphaFoldDB" id="A0A067U1D0"/>
<dbReference type="Gene3D" id="3.40.50.300">
    <property type="entry name" value="P-loop containing nucleotide triphosphate hydrolases"/>
    <property type="match status" value="1"/>
</dbReference>
<proteinExistence type="predicted"/>
<dbReference type="Proteomes" id="UP000027222">
    <property type="component" value="Unassembled WGS sequence"/>
</dbReference>
<dbReference type="InterPro" id="IPR027417">
    <property type="entry name" value="P-loop_NTPase"/>
</dbReference>
<keyword evidence="2" id="KW-1185">Reference proteome</keyword>
<protein>
    <submittedName>
        <fullName evidence="1">Uncharacterized protein</fullName>
    </submittedName>
</protein>